<keyword evidence="4" id="KW-0472">Membrane</keyword>
<feature type="repeat" description="TPR" evidence="3">
    <location>
        <begin position="326"/>
        <end position="359"/>
    </location>
</feature>
<protein>
    <submittedName>
        <fullName evidence="5">Uncharacterized protein</fullName>
    </submittedName>
</protein>
<evidence type="ECO:0000313" key="5">
    <source>
        <dbReference type="EMBL" id="PJB87634.1"/>
    </source>
</evidence>
<feature type="repeat" description="TPR" evidence="3">
    <location>
        <begin position="224"/>
        <end position="257"/>
    </location>
</feature>
<name>A0A2M8DB47_9BACT</name>
<feature type="transmembrane region" description="Helical" evidence="4">
    <location>
        <begin position="126"/>
        <end position="143"/>
    </location>
</feature>
<keyword evidence="4" id="KW-1133">Transmembrane helix</keyword>
<gene>
    <name evidence="5" type="ORF">CO083_05990</name>
</gene>
<reference evidence="6" key="1">
    <citation type="submission" date="2017-09" db="EMBL/GenBank/DDBJ databases">
        <title>Depth-based differentiation of microbial function through sediment-hosted aquifers and enrichment of novel symbionts in the deep terrestrial subsurface.</title>
        <authorList>
            <person name="Probst A.J."/>
            <person name="Ladd B."/>
            <person name="Jarett J.K."/>
            <person name="Geller-Mcgrath D.E."/>
            <person name="Sieber C.M.K."/>
            <person name="Emerson J.B."/>
            <person name="Anantharaman K."/>
            <person name="Thomas B.C."/>
            <person name="Malmstrom R."/>
            <person name="Stieglmeier M."/>
            <person name="Klingl A."/>
            <person name="Woyke T."/>
            <person name="Ryan C.M."/>
            <person name="Banfield J.F."/>
        </authorList>
    </citation>
    <scope>NUCLEOTIDE SEQUENCE [LARGE SCALE GENOMIC DNA]</scope>
</reference>
<keyword evidence="4" id="KW-0812">Transmembrane</keyword>
<feature type="repeat" description="TPR" evidence="3">
    <location>
        <begin position="292"/>
        <end position="325"/>
    </location>
</feature>
<dbReference type="Pfam" id="PF13414">
    <property type="entry name" value="TPR_11"/>
    <property type="match status" value="1"/>
</dbReference>
<dbReference type="PANTHER" id="PTHR44227:SF3">
    <property type="entry name" value="PROTEIN O-MANNOSYL-TRANSFERASE TMTC4"/>
    <property type="match status" value="1"/>
</dbReference>
<keyword evidence="2 3" id="KW-0802">TPR repeat</keyword>
<feature type="transmembrane region" description="Helical" evidence="4">
    <location>
        <begin position="182"/>
        <end position="201"/>
    </location>
</feature>
<dbReference type="PANTHER" id="PTHR44227">
    <property type="match status" value="1"/>
</dbReference>
<feature type="transmembrane region" description="Helical" evidence="4">
    <location>
        <begin position="64"/>
        <end position="84"/>
    </location>
</feature>
<dbReference type="EMBL" id="PFTH01000216">
    <property type="protein sequence ID" value="PJB87634.1"/>
    <property type="molecule type" value="Genomic_DNA"/>
</dbReference>
<sequence>LLSSEKSLVFPLIILIFELAYGTKRAFRNTLGVFILFSAVAAFYYQNLLKTIVSLLSNYEKQSFFINLLTQIPIALTSYWQLLIWPNQLTLYHSEFYFTILDYIFRVIISLGMIGFMVYGYKKNRIIFFGLALFIISLIPYLTPLGISWIVAERYVYLGSVGMFCVVGYGLWSLIKNKKTEGLGYLIFIIIILLLMLRTIFRNMDWKNEDTLWFATGKTSPSDPKTHNNLGDVYGRKGNLEKSAEEFKIAIKLNPKYADAYHNLGNTYKQMGKLNDAMINYQLAIKYNPKLWQSYQNLAVIYYSQKKFVQAEEMILQAVKIDPEGIGLRMNLGVVYLNLGKKDLAKEQFEIVIQLDPKNKAAQEG</sequence>
<evidence type="ECO:0000256" key="3">
    <source>
        <dbReference type="PROSITE-ProRule" id="PRU00339"/>
    </source>
</evidence>
<dbReference type="SUPFAM" id="SSF48452">
    <property type="entry name" value="TPR-like"/>
    <property type="match status" value="1"/>
</dbReference>
<dbReference type="Proteomes" id="UP000229706">
    <property type="component" value="Unassembled WGS sequence"/>
</dbReference>
<dbReference type="Pfam" id="PF13181">
    <property type="entry name" value="TPR_8"/>
    <property type="match status" value="2"/>
</dbReference>
<organism evidence="5 6">
    <name type="scientific">Candidatus Roizmanbacteria bacterium CG_4_9_14_0_8_um_filter_34_12</name>
    <dbReference type="NCBI Taxonomy" id="1974840"/>
    <lineage>
        <taxon>Bacteria</taxon>
        <taxon>Candidatus Roizmaniibacteriota</taxon>
    </lineage>
</organism>
<dbReference type="PROSITE" id="PS50005">
    <property type="entry name" value="TPR"/>
    <property type="match status" value="4"/>
</dbReference>
<evidence type="ECO:0000313" key="6">
    <source>
        <dbReference type="Proteomes" id="UP000229706"/>
    </source>
</evidence>
<comment type="caution">
    <text evidence="5">The sequence shown here is derived from an EMBL/GenBank/DDBJ whole genome shotgun (WGS) entry which is preliminary data.</text>
</comment>
<dbReference type="Gene3D" id="1.25.40.10">
    <property type="entry name" value="Tetratricopeptide repeat domain"/>
    <property type="match status" value="1"/>
</dbReference>
<dbReference type="AlphaFoldDB" id="A0A2M8DB47"/>
<feature type="non-terminal residue" evidence="5">
    <location>
        <position position="1"/>
    </location>
</feature>
<dbReference type="SMART" id="SM00028">
    <property type="entry name" value="TPR"/>
    <property type="match status" value="4"/>
</dbReference>
<accession>A0A2M8DB47</accession>
<evidence type="ECO:0000256" key="1">
    <source>
        <dbReference type="ARBA" id="ARBA00022737"/>
    </source>
</evidence>
<feature type="non-terminal residue" evidence="5">
    <location>
        <position position="365"/>
    </location>
</feature>
<evidence type="ECO:0000256" key="2">
    <source>
        <dbReference type="ARBA" id="ARBA00022803"/>
    </source>
</evidence>
<evidence type="ECO:0000256" key="4">
    <source>
        <dbReference type="SAM" id="Phobius"/>
    </source>
</evidence>
<feature type="transmembrane region" description="Helical" evidence="4">
    <location>
        <begin position="155"/>
        <end position="175"/>
    </location>
</feature>
<dbReference type="InterPro" id="IPR052346">
    <property type="entry name" value="O-mannosyl-transferase_TMTC"/>
</dbReference>
<keyword evidence="1" id="KW-0677">Repeat</keyword>
<dbReference type="InterPro" id="IPR011990">
    <property type="entry name" value="TPR-like_helical_dom_sf"/>
</dbReference>
<proteinExistence type="predicted"/>
<dbReference type="InterPro" id="IPR019734">
    <property type="entry name" value="TPR_rpt"/>
</dbReference>
<feature type="transmembrane region" description="Helical" evidence="4">
    <location>
        <begin position="96"/>
        <end position="119"/>
    </location>
</feature>
<feature type="transmembrane region" description="Helical" evidence="4">
    <location>
        <begin position="32"/>
        <end position="52"/>
    </location>
</feature>
<dbReference type="PROSITE" id="PS50293">
    <property type="entry name" value="TPR_REGION"/>
    <property type="match status" value="1"/>
</dbReference>
<feature type="repeat" description="TPR" evidence="3">
    <location>
        <begin position="258"/>
        <end position="291"/>
    </location>
</feature>